<organism evidence="3 4">
    <name type="scientific">Carex littledalei</name>
    <dbReference type="NCBI Taxonomy" id="544730"/>
    <lineage>
        <taxon>Eukaryota</taxon>
        <taxon>Viridiplantae</taxon>
        <taxon>Streptophyta</taxon>
        <taxon>Embryophyta</taxon>
        <taxon>Tracheophyta</taxon>
        <taxon>Spermatophyta</taxon>
        <taxon>Magnoliopsida</taxon>
        <taxon>Liliopsida</taxon>
        <taxon>Poales</taxon>
        <taxon>Cyperaceae</taxon>
        <taxon>Cyperoideae</taxon>
        <taxon>Cariceae</taxon>
        <taxon>Carex</taxon>
        <taxon>Carex subgen. Euthyceras</taxon>
    </lineage>
</organism>
<reference evidence="3" key="1">
    <citation type="submission" date="2020-01" db="EMBL/GenBank/DDBJ databases">
        <title>Genome sequence of Kobresia littledalei, the first chromosome-level genome in the family Cyperaceae.</title>
        <authorList>
            <person name="Qu G."/>
        </authorList>
    </citation>
    <scope>NUCLEOTIDE SEQUENCE</scope>
    <source>
        <strain evidence="3">C.B.Clarke</strain>
        <tissue evidence="3">Leaf</tissue>
    </source>
</reference>
<dbReference type="PANTHER" id="PTHR14523">
    <property type="entry name" value="UNCHARACTERIZED PROTEIN C17ORF53 HOMOLOG"/>
    <property type="match status" value="1"/>
</dbReference>
<dbReference type="PANTHER" id="PTHR14523:SF1">
    <property type="entry name" value="HOMOLOGOUS RECOMBINATION OB-FOLD PROTEIN"/>
    <property type="match status" value="1"/>
</dbReference>
<dbReference type="OrthoDB" id="550780at2759"/>
<protein>
    <recommendedName>
        <fullName evidence="2">Homologous recombination OB-fold protein OB-fold domain-containing protein</fullName>
    </recommendedName>
</protein>
<dbReference type="EMBL" id="SWLB01000001">
    <property type="protein sequence ID" value="KAF3341811.1"/>
    <property type="molecule type" value="Genomic_DNA"/>
</dbReference>
<comment type="caution">
    <text evidence="3">The sequence shown here is derived from an EMBL/GenBank/DDBJ whole genome shotgun (WGS) entry which is preliminary data.</text>
</comment>
<evidence type="ECO:0000259" key="2">
    <source>
        <dbReference type="Pfam" id="PF15072"/>
    </source>
</evidence>
<proteinExistence type="predicted"/>
<evidence type="ECO:0000313" key="4">
    <source>
        <dbReference type="Proteomes" id="UP000623129"/>
    </source>
</evidence>
<keyword evidence="4" id="KW-1185">Reference proteome</keyword>
<gene>
    <name evidence="3" type="ORF">FCM35_KLT00449</name>
</gene>
<evidence type="ECO:0000313" key="3">
    <source>
        <dbReference type="EMBL" id="KAF3341811.1"/>
    </source>
</evidence>
<feature type="compositionally biased region" description="Polar residues" evidence="1">
    <location>
        <begin position="34"/>
        <end position="47"/>
    </location>
</feature>
<name>A0A833RU28_9POAL</name>
<dbReference type="InterPro" id="IPR028045">
    <property type="entry name" value="HROB"/>
</dbReference>
<feature type="region of interest" description="Disordered" evidence="1">
    <location>
        <begin position="314"/>
        <end position="338"/>
    </location>
</feature>
<dbReference type="GO" id="GO:0000725">
    <property type="term" value="P:recombinational repair"/>
    <property type="evidence" value="ECO:0007669"/>
    <property type="project" value="InterPro"/>
</dbReference>
<dbReference type="Pfam" id="PF15072">
    <property type="entry name" value="HROB"/>
    <property type="match status" value="1"/>
</dbReference>
<feature type="domain" description="Homologous recombination OB-fold protein OB-fold" evidence="2">
    <location>
        <begin position="131"/>
        <end position="213"/>
    </location>
</feature>
<sequence>MAESTSWEERLDVDDSDLFTIVPSISSCPLRPCSTRSRNPSLENPRSVSPRLIPGPAGAVQAAMHRVTMRDVGQKGSQREEIGRLGGSMDLDGEVDGDFKLDSWIYAMRYLGTGCNSVSPISSIRTRTIGRIPMVVGLVKSCTSNGLGDLVLTLKDQTGTICASIHHKALLEGTLGSDVAVGCVLILKQVVVFSPARSVQYLNITEDNVLKLIGKNCGPIQEQFTSAVETRFQDNGKRKEENRLMERPLINSGLEHHAQIRSSAIEQTRSERVDFCEIISRLNPKANKVSTICIDKMSGDDLFGKISKENTSDKVLKDNLQPNRENDEKETPVSKVSIPEWTDEQLSELFADY</sequence>
<dbReference type="AlphaFoldDB" id="A0A833RU28"/>
<evidence type="ECO:0000256" key="1">
    <source>
        <dbReference type="SAM" id="MobiDB-lite"/>
    </source>
</evidence>
<dbReference type="Proteomes" id="UP000623129">
    <property type="component" value="Unassembled WGS sequence"/>
</dbReference>
<accession>A0A833RU28</accession>
<dbReference type="InterPro" id="IPR058570">
    <property type="entry name" value="HROB_OB"/>
</dbReference>
<feature type="region of interest" description="Disordered" evidence="1">
    <location>
        <begin position="30"/>
        <end position="53"/>
    </location>
</feature>